<name>A0AAD5NDD5_PARTN</name>
<dbReference type="EMBL" id="JAHQIW010005201">
    <property type="protein sequence ID" value="KAJ1365234.1"/>
    <property type="molecule type" value="Genomic_DNA"/>
</dbReference>
<accession>A0AAD5NDD5</accession>
<evidence type="ECO:0000313" key="1">
    <source>
        <dbReference type="EMBL" id="KAJ1365234.1"/>
    </source>
</evidence>
<reference evidence="1" key="1">
    <citation type="submission" date="2021-06" db="EMBL/GenBank/DDBJ databases">
        <title>Parelaphostrongylus tenuis whole genome reference sequence.</title>
        <authorList>
            <person name="Garwood T.J."/>
            <person name="Larsen P.A."/>
            <person name="Fountain-Jones N.M."/>
            <person name="Garbe J.R."/>
            <person name="Macchietto M.G."/>
            <person name="Kania S.A."/>
            <person name="Gerhold R.W."/>
            <person name="Richards J.E."/>
            <person name="Wolf T.M."/>
        </authorList>
    </citation>
    <scope>NUCLEOTIDE SEQUENCE</scope>
    <source>
        <strain evidence="1">MNPRO001-30</strain>
        <tissue evidence="1">Meninges</tissue>
    </source>
</reference>
<dbReference type="Proteomes" id="UP001196413">
    <property type="component" value="Unassembled WGS sequence"/>
</dbReference>
<organism evidence="1 2">
    <name type="scientific">Parelaphostrongylus tenuis</name>
    <name type="common">Meningeal worm</name>
    <dbReference type="NCBI Taxonomy" id="148309"/>
    <lineage>
        <taxon>Eukaryota</taxon>
        <taxon>Metazoa</taxon>
        <taxon>Ecdysozoa</taxon>
        <taxon>Nematoda</taxon>
        <taxon>Chromadorea</taxon>
        <taxon>Rhabditida</taxon>
        <taxon>Rhabditina</taxon>
        <taxon>Rhabditomorpha</taxon>
        <taxon>Strongyloidea</taxon>
        <taxon>Metastrongylidae</taxon>
        <taxon>Parelaphostrongylus</taxon>
    </lineage>
</organism>
<gene>
    <name evidence="1" type="ORF">KIN20_025473</name>
</gene>
<comment type="caution">
    <text evidence="1">The sequence shown here is derived from an EMBL/GenBank/DDBJ whole genome shotgun (WGS) entry which is preliminary data.</text>
</comment>
<dbReference type="AlphaFoldDB" id="A0AAD5NDD5"/>
<protein>
    <submittedName>
        <fullName evidence="1">Uncharacterized protein</fullName>
    </submittedName>
</protein>
<proteinExistence type="predicted"/>
<evidence type="ECO:0000313" key="2">
    <source>
        <dbReference type="Proteomes" id="UP001196413"/>
    </source>
</evidence>
<keyword evidence="2" id="KW-1185">Reference proteome</keyword>
<sequence length="60" mass="6702">MTGDLQFKPKEFPHSSRFGSLQVDGRGSLIILLNRDSLPQMHEVESVILPQTACTEPFSD</sequence>